<keyword evidence="3" id="KW-1185">Reference proteome</keyword>
<dbReference type="OrthoDB" id="6345747at2759"/>
<feature type="signal peptide" evidence="1">
    <location>
        <begin position="1"/>
        <end position="21"/>
    </location>
</feature>
<keyword evidence="1" id="KW-0732">Signal</keyword>
<name>A0A8J2RTW1_9CRUS</name>
<evidence type="ECO:0000313" key="2">
    <source>
        <dbReference type="EMBL" id="CAH0105867.1"/>
    </source>
</evidence>
<protein>
    <submittedName>
        <fullName evidence="2">Uncharacterized protein</fullName>
    </submittedName>
</protein>
<dbReference type="EMBL" id="CAKKLH010000201">
    <property type="protein sequence ID" value="CAH0105867.1"/>
    <property type="molecule type" value="Genomic_DNA"/>
</dbReference>
<evidence type="ECO:0000313" key="3">
    <source>
        <dbReference type="Proteomes" id="UP000789390"/>
    </source>
</evidence>
<accession>A0A8J2RTW1</accession>
<evidence type="ECO:0000256" key="1">
    <source>
        <dbReference type="SAM" id="SignalP"/>
    </source>
</evidence>
<gene>
    <name evidence="2" type="ORF">DGAL_LOCUS8940</name>
</gene>
<sequence>MKASTTTFLVFQLMLVCWSVATPPAETSNTSSKNLEDFRNHLRSTLTNYLMTQTHARYGKRMAPLLSKPVYNKHNWSVQNPTEQWFAESYGDAGSKDGNVMDICFKVNTSPEIQNLLLS</sequence>
<reference evidence="2" key="1">
    <citation type="submission" date="2021-11" db="EMBL/GenBank/DDBJ databases">
        <authorList>
            <person name="Schell T."/>
        </authorList>
    </citation>
    <scope>NUCLEOTIDE SEQUENCE</scope>
    <source>
        <strain evidence="2">M5</strain>
    </source>
</reference>
<feature type="chain" id="PRO_5035167918" evidence="1">
    <location>
        <begin position="22"/>
        <end position="119"/>
    </location>
</feature>
<dbReference type="Proteomes" id="UP000789390">
    <property type="component" value="Unassembled WGS sequence"/>
</dbReference>
<comment type="caution">
    <text evidence="2">The sequence shown here is derived from an EMBL/GenBank/DDBJ whole genome shotgun (WGS) entry which is preliminary data.</text>
</comment>
<organism evidence="2 3">
    <name type="scientific">Daphnia galeata</name>
    <dbReference type="NCBI Taxonomy" id="27404"/>
    <lineage>
        <taxon>Eukaryota</taxon>
        <taxon>Metazoa</taxon>
        <taxon>Ecdysozoa</taxon>
        <taxon>Arthropoda</taxon>
        <taxon>Crustacea</taxon>
        <taxon>Branchiopoda</taxon>
        <taxon>Diplostraca</taxon>
        <taxon>Cladocera</taxon>
        <taxon>Anomopoda</taxon>
        <taxon>Daphniidae</taxon>
        <taxon>Daphnia</taxon>
    </lineage>
</organism>
<proteinExistence type="predicted"/>
<dbReference type="AlphaFoldDB" id="A0A8J2RTW1"/>